<dbReference type="EMBL" id="BSNX01000075">
    <property type="protein sequence ID" value="GLQ75831.1"/>
    <property type="molecule type" value="Genomic_DNA"/>
</dbReference>
<evidence type="ECO:0000313" key="2">
    <source>
        <dbReference type="EMBL" id="GLQ75831.1"/>
    </source>
</evidence>
<evidence type="ECO:0000256" key="1">
    <source>
        <dbReference type="SAM" id="Phobius"/>
    </source>
</evidence>
<comment type="caution">
    <text evidence="2">The sequence shown here is derived from an EMBL/GenBank/DDBJ whole genome shotgun (WGS) entry which is preliminary data.</text>
</comment>
<keyword evidence="1" id="KW-0812">Transmembrane</keyword>
<feature type="transmembrane region" description="Helical" evidence="1">
    <location>
        <begin position="33"/>
        <end position="50"/>
    </location>
</feature>
<evidence type="ECO:0008006" key="4">
    <source>
        <dbReference type="Google" id="ProtNLM"/>
    </source>
</evidence>
<accession>A0AAV5NYQ5</accession>
<evidence type="ECO:0000313" key="3">
    <source>
        <dbReference type="Proteomes" id="UP001156690"/>
    </source>
</evidence>
<feature type="transmembrane region" description="Helical" evidence="1">
    <location>
        <begin position="177"/>
        <end position="200"/>
    </location>
</feature>
<sequence length="297" mass="33013">MRLWDYKEAIGFCLVFSISFILMFEIVKSVDPITSTFLTYGVSCLFFMLLDAKNGKKTLQILKDNKKDILGINISTLANTVLAYYVMTHVPPTVYVIVFFSCLPLFEHLLSRKRTGIRETAFLFKLAVFVSSLLIAGFVSTSDANNTAIGIVVTMISSLFAVIYMKQTSKLHQEAEATIFQVLTLRFILVSLLCGTYAFSQGTISELSSHEIGLILFTAFTGSIIPLFLMQLSIKKLGGAVSALFTPIIPVFCMIMMLVLGYLEFSALEMLLVTGMSFMIFYQAKLDLNKKEGTSNA</sequence>
<feature type="transmembrane region" description="Helical" evidence="1">
    <location>
        <begin position="122"/>
        <end position="141"/>
    </location>
</feature>
<feature type="transmembrane region" description="Helical" evidence="1">
    <location>
        <begin position="93"/>
        <end position="110"/>
    </location>
</feature>
<proteinExistence type="predicted"/>
<feature type="transmembrane region" description="Helical" evidence="1">
    <location>
        <begin position="70"/>
        <end position="87"/>
    </location>
</feature>
<feature type="transmembrane region" description="Helical" evidence="1">
    <location>
        <begin position="237"/>
        <end position="259"/>
    </location>
</feature>
<protein>
    <recommendedName>
        <fullName evidence="4">DMT family transporter</fullName>
    </recommendedName>
</protein>
<name>A0AAV5NYQ5_9VIBR</name>
<feature type="transmembrane region" description="Helical" evidence="1">
    <location>
        <begin position="147"/>
        <end position="165"/>
    </location>
</feature>
<feature type="transmembrane region" description="Helical" evidence="1">
    <location>
        <begin position="212"/>
        <end position="230"/>
    </location>
</feature>
<dbReference type="Proteomes" id="UP001156690">
    <property type="component" value="Unassembled WGS sequence"/>
</dbReference>
<gene>
    <name evidence="2" type="ORF">GCM10007932_51940</name>
</gene>
<keyword evidence="1" id="KW-0472">Membrane</keyword>
<reference evidence="3" key="1">
    <citation type="journal article" date="2019" name="Int. J. Syst. Evol. Microbiol.">
        <title>The Global Catalogue of Microorganisms (GCM) 10K type strain sequencing project: providing services to taxonomists for standard genome sequencing and annotation.</title>
        <authorList>
            <consortium name="The Broad Institute Genomics Platform"/>
            <consortium name="The Broad Institute Genome Sequencing Center for Infectious Disease"/>
            <person name="Wu L."/>
            <person name="Ma J."/>
        </authorList>
    </citation>
    <scope>NUCLEOTIDE SEQUENCE [LARGE SCALE GENOMIC DNA]</scope>
    <source>
        <strain evidence="3">NBRC 15640</strain>
    </source>
</reference>
<organism evidence="2 3">
    <name type="scientific">Vibrio penaeicida</name>
    <dbReference type="NCBI Taxonomy" id="104609"/>
    <lineage>
        <taxon>Bacteria</taxon>
        <taxon>Pseudomonadati</taxon>
        <taxon>Pseudomonadota</taxon>
        <taxon>Gammaproteobacteria</taxon>
        <taxon>Vibrionales</taxon>
        <taxon>Vibrionaceae</taxon>
        <taxon>Vibrio</taxon>
    </lineage>
</organism>
<keyword evidence="3" id="KW-1185">Reference proteome</keyword>
<feature type="transmembrane region" description="Helical" evidence="1">
    <location>
        <begin position="9"/>
        <end position="27"/>
    </location>
</feature>
<keyword evidence="1" id="KW-1133">Transmembrane helix</keyword>
<dbReference type="AlphaFoldDB" id="A0AAV5NYQ5"/>